<evidence type="ECO:0000313" key="1">
    <source>
        <dbReference type="EMBL" id="CAG8521287.1"/>
    </source>
</evidence>
<sequence>MFGGSDADTNQIPRRLVLKKMILDNALENEIIDQERYNELVNQLPGKPKLTPDEIHEIKKNHTPINKNLMADLAPTILLSEKPTGAITTQIPDSVKVQNRKAPTHLPPANIEMLKLELTERNKLAIDKEKYIKKIGWTEQFDDSKPFISLFPHHSNSDSATYWWSVRERLNFMSPTRNDKKIKDSKTKILGSMLYEAFCEATDENARKRLTKPLATLMNITERGETWWKDNFADIFLKSQILKKPEKNVKASIEKNKNKHNIFILGEKSFDELNDFVIENWKMRESFANDYTKFDQSQNHEFLNFEDLLHAHFNIPDVLRRYYMWLKMNTETQHGNLEVMRITGGTETYDYNSFGNIAFTHLEWKIPLGTAQLFSGDDSAINCVPKMRPAFVDIQNSFTLQGKPEYGKRPTFCGWFITSDGIIKHPTIILARIEIAKERHNEENVFVSYAIEAHYAFKMGELQFEHLSDDEILTQSALIEYFRKNAHKYDLPTNVNFFESYEEAIKIGCSPHGQHNDHDPFQSGRCYFHLMDEDECYDPLFFNRPYLTTSMINKLLTKTFSKD</sequence>
<name>A0ACA9LBB2_9GLOM</name>
<comment type="caution">
    <text evidence="1">The sequence shown here is derived from an EMBL/GenBank/DDBJ whole genome shotgun (WGS) entry which is preliminary data.</text>
</comment>
<dbReference type="EMBL" id="CAJVQC010003074">
    <property type="protein sequence ID" value="CAG8521287.1"/>
    <property type="molecule type" value="Genomic_DNA"/>
</dbReference>
<organism evidence="1 2">
    <name type="scientific">Racocetra persica</name>
    <dbReference type="NCBI Taxonomy" id="160502"/>
    <lineage>
        <taxon>Eukaryota</taxon>
        <taxon>Fungi</taxon>
        <taxon>Fungi incertae sedis</taxon>
        <taxon>Mucoromycota</taxon>
        <taxon>Glomeromycotina</taxon>
        <taxon>Glomeromycetes</taxon>
        <taxon>Diversisporales</taxon>
        <taxon>Gigasporaceae</taxon>
        <taxon>Racocetra</taxon>
    </lineage>
</organism>
<protein>
    <submittedName>
        <fullName evidence="1">4344_t:CDS:1</fullName>
    </submittedName>
</protein>
<gene>
    <name evidence="1" type="ORF">RPERSI_LOCUS2713</name>
</gene>
<dbReference type="Proteomes" id="UP000789920">
    <property type="component" value="Unassembled WGS sequence"/>
</dbReference>
<feature type="non-terminal residue" evidence="1">
    <location>
        <position position="563"/>
    </location>
</feature>
<accession>A0ACA9LBB2</accession>
<keyword evidence="2" id="KW-1185">Reference proteome</keyword>
<proteinExistence type="predicted"/>
<evidence type="ECO:0000313" key="2">
    <source>
        <dbReference type="Proteomes" id="UP000789920"/>
    </source>
</evidence>
<reference evidence="1" key="1">
    <citation type="submission" date="2021-06" db="EMBL/GenBank/DDBJ databases">
        <authorList>
            <person name="Kallberg Y."/>
            <person name="Tangrot J."/>
            <person name="Rosling A."/>
        </authorList>
    </citation>
    <scope>NUCLEOTIDE SEQUENCE</scope>
    <source>
        <strain evidence="1">MA461A</strain>
    </source>
</reference>